<keyword evidence="6" id="KW-1185">Reference proteome</keyword>
<reference evidence="6" key="1">
    <citation type="journal article" date="2019" name="Int. J. Syst. Evol. Microbiol.">
        <title>The Global Catalogue of Microorganisms (GCM) 10K type strain sequencing project: providing services to taxonomists for standard genome sequencing and annotation.</title>
        <authorList>
            <consortium name="The Broad Institute Genomics Platform"/>
            <consortium name="The Broad Institute Genome Sequencing Center for Infectious Disease"/>
            <person name="Wu L."/>
            <person name="Ma J."/>
        </authorList>
    </citation>
    <scope>NUCLEOTIDE SEQUENCE [LARGE SCALE GENOMIC DNA]</scope>
    <source>
        <strain evidence="6">CGMCC 1.15339</strain>
    </source>
</reference>
<evidence type="ECO:0000256" key="1">
    <source>
        <dbReference type="ARBA" id="ARBA00009075"/>
    </source>
</evidence>
<dbReference type="InterPro" id="IPR005318">
    <property type="entry name" value="OM_porin_bac"/>
</dbReference>
<dbReference type="PANTHER" id="PTHR34596">
    <property type="entry name" value="CHITOPORIN"/>
    <property type="match status" value="1"/>
</dbReference>
<dbReference type="PANTHER" id="PTHR34596:SF2">
    <property type="entry name" value="CHITOPORIN"/>
    <property type="match status" value="1"/>
</dbReference>
<evidence type="ECO:0000313" key="6">
    <source>
        <dbReference type="Proteomes" id="UP000617555"/>
    </source>
</evidence>
<keyword evidence="2" id="KW-0813">Transport</keyword>
<feature type="signal peptide" evidence="4">
    <location>
        <begin position="1"/>
        <end position="22"/>
    </location>
</feature>
<name>A0ABQ1JP39_9GAMM</name>
<keyword evidence="3 4" id="KW-0732">Signal</keyword>
<evidence type="ECO:0008006" key="7">
    <source>
        <dbReference type="Google" id="ProtNLM"/>
    </source>
</evidence>
<dbReference type="EMBL" id="BMII01000042">
    <property type="protein sequence ID" value="GGB73725.1"/>
    <property type="molecule type" value="Genomic_DNA"/>
</dbReference>
<evidence type="ECO:0000256" key="3">
    <source>
        <dbReference type="ARBA" id="ARBA00022729"/>
    </source>
</evidence>
<gene>
    <name evidence="5" type="ORF">GCM10011607_37710</name>
</gene>
<dbReference type="Proteomes" id="UP000617555">
    <property type="component" value="Unassembled WGS sequence"/>
</dbReference>
<dbReference type="Pfam" id="PF03573">
    <property type="entry name" value="OprD"/>
    <property type="match status" value="1"/>
</dbReference>
<dbReference type="Gene3D" id="2.40.160.10">
    <property type="entry name" value="Porin"/>
    <property type="match status" value="1"/>
</dbReference>
<feature type="chain" id="PRO_5045472430" description="Outer membrane porin, OprD family" evidence="4">
    <location>
        <begin position="23"/>
        <end position="417"/>
    </location>
</feature>
<sequence>MNIKTKLLPLVVACLAASPAFASEPMANIFNDGSLKGQFQLFDFQRNFDGDSTDRQDTSFGGLFYLRSGEANGISFGGSFASANPIWESNNDGLYGLVGGGAPGSVVERTAVNRLQEYFVSGNWYDTQIVVGAQELRTPMMNPFPLRAIPFTYRGASIKNTSIENVAISALYITDYMGWTDEEFNNVSSGIRSEFARKGVIVDVEDNPIYALGLDYNLPIDSVKAKTSLWYYTMEDVYNQYHVKLDVSGEMGAANWYFIPSYLKQDSTGELDQSAAQFDTYQAGFHLGMRWNGFDATVKYVTTGDGDVVAPFGDEKVIIQQVVQSARANEDGYGLQLAYQFAPDSALSGVSTYVNWANYEIDGDSSQDIDETDFSVVYDLAKYVDGLSVRARHAIVNYSTGDDLTDTRFYVYYKFAI</sequence>
<comment type="similarity">
    <text evidence="1">Belongs to the outer membrane porin (Opr) (TC 1.B.25) family.</text>
</comment>
<dbReference type="InterPro" id="IPR023614">
    <property type="entry name" value="Porin_dom_sf"/>
</dbReference>
<proteinExistence type="inferred from homology"/>
<protein>
    <recommendedName>
        <fullName evidence="7">Outer membrane porin, OprD family</fullName>
    </recommendedName>
</protein>
<evidence type="ECO:0000256" key="4">
    <source>
        <dbReference type="SAM" id="SignalP"/>
    </source>
</evidence>
<evidence type="ECO:0000313" key="5">
    <source>
        <dbReference type="EMBL" id="GGB73725.1"/>
    </source>
</evidence>
<accession>A0ABQ1JP39</accession>
<organism evidence="5 6">
    <name type="scientific">Shewanella inventionis</name>
    <dbReference type="NCBI Taxonomy" id="1738770"/>
    <lineage>
        <taxon>Bacteria</taxon>
        <taxon>Pseudomonadati</taxon>
        <taxon>Pseudomonadota</taxon>
        <taxon>Gammaproteobacteria</taxon>
        <taxon>Alteromonadales</taxon>
        <taxon>Shewanellaceae</taxon>
        <taxon>Shewanella</taxon>
    </lineage>
</organism>
<evidence type="ECO:0000256" key="2">
    <source>
        <dbReference type="ARBA" id="ARBA00022448"/>
    </source>
</evidence>
<comment type="caution">
    <text evidence="5">The sequence shown here is derived from an EMBL/GenBank/DDBJ whole genome shotgun (WGS) entry which is preliminary data.</text>
</comment>